<dbReference type="EMBL" id="BSXS01005480">
    <property type="protein sequence ID" value="GME84412.1"/>
    <property type="molecule type" value="Genomic_DNA"/>
</dbReference>
<sequence>MTHCAKLNRIKKEKLKKYLLGEYRVVRTRSGTVSRKLTTEVEELLSRSVCFHGNGYVSYPQMLLLMDGVRKEYQEQGVPFPVRDDTVVTKAIYSVFLRRSKGLINKFGVVRLPKNEVFEQRPENLLRLYYLPLDKKLTGLEKLPLMVAVNGICAKINCQSSGDIKFVPTTSHDEFEDGERAATLLEAFTISGDQLPRYGIVPPDTTILSQLPTEHVKKWGTSKTGMLTKDAFYNYLKVHLIPEIQRQKHKEGLPTNHPTILLLPEDELNLPTYVSFLCARNDINIQVMPPNTTHVLHPLQTGIFQKRTLTFGSIFNNLNFTNFINGQLTPQQESEIVRQAQVEKVQGNTDPECGIPSLNELKTQLKVTLSIAAFCSLFALTTKNFTKMTITHAFQCTGIFAPSDPEIGASYRMAILDNYEEQEPFAEQLKLNCEPVLDQETVNVLAQQGGDLGTVSNIIEKHCSLANLTMGTTDSTSDFLLMPPKTEWSELIGFKQILNDSELNCVRRRFEKVADEMREKFTPILVTDQDVLPPDDDPRWNVTPDDFVIKKKEIIDDSLIPRVFNHGLVIRARERARDAGSNRDSGVTGPTGASNVSNASGPNGYSDASVTFATSTIAATSATSTILTTSLPPLKNLQYNFRQTDLPTVSTASSSSRTAPNTNTAPYAYIHPIYMCVNPQAPGSAPTPATSGTAPMLTPQRKSLLSTELQKLLSMNLSPLAIPSGSGKKKIEYLTKRLEDRDAIIETQKSCLRACYKRMVDLDMEVGQLRKKVKKFEDWENQLPQL</sequence>
<evidence type="ECO:0000313" key="2">
    <source>
        <dbReference type="Proteomes" id="UP001165064"/>
    </source>
</evidence>
<protein>
    <submittedName>
        <fullName evidence="1">Unnamed protein product</fullName>
    </submittedName>
</protein>
<gene>
    <name evidence="1" type="ORF">Amon02_000682300</name>
</gene>
<evidence type="ECO:0000313" key="1">
    <source>
        <dbReference type="EMBL" id="GME84412.1"/>
    </source>
</evidence>
<comment type="caution">
    <text evidence="1">The sequence shown here is derived from an EMBL/GenBank/DDBJ whole genome shotgun (WGS) entry which is preliminary data.</text>
</comment>
<dbReference type="Proteomes" id="UP001165064">
    <property type="component" value="Unassembled WGS sequence"/>
</dbReference>
<reference evidence="1" key="1">
    <citation type="submission" date="2023-04" db="EMBL/GenBank/DDBJ databases">
        <title>Ambrosiozyma monospora NBRC 10751.</title>
        <authorList>
            <person name="Ichikawa N."/>
            <person name="Sato H."/>
            <person name="Tonouchi N."/>
        </authorList>
    </citation>
    <scope>NUCLEOTIDE SEQUENCE</scope>
    <source>
        <strain evidence="1">NBRC 10751</strain>
    </source>
</reference>
<organism evidence="1 2">
    <name type="scientific">Ambrosiozyma monospora</name>
    <name type="common">Yeast</name>
    <name type="synonym">Endomycopsis monosporus</name>
    <dbReference type="NCBI Taxonomy" id="43982"/>
    <lineage>
        <taxon>Eukaryota</taxon>
        <taxon>Fungi</taxon>
        <taxon>Dikarya</taxon>
        <taxon>Ascomycota</taxon>
        <taxon>Saccharomycotina</taxon>
        <taxon>Pichiomycetes</taxon>
        <taxon>Pichiales</taxon>
        <taxon>Pichiaceae</taxon>
        <taxon>Ambrosiozyma</taxon>
    </lineage>
</organism>
<proteinExistence type="predicted"/>
<keyword evidence="2" id="KW-1185">Reference proteome</keyword>
<name>A0ACB5TAP8_AMBMO</name>
<accession>A0ACB5TAP8</accession>